<feature type="domain" description="Zinc finger Ogr/Delta-type" evidence="1">
    <location>
        <begin position="6"/>
        <end position="52"/>
    </location>
</feature>
<dbReference type="HOGENOM" id="CLU_170894_1_1_4"/>
<evidence type="ECO:0000313" key="3">
    <source>
        <dbReference type="Proteomes" id="UP000007437"/>
    </source>
</evidence>
<proteinExistence type="predicted"/>
<dbReference type="AlphaFoldDB" id="E5AKM9"/>
<dbReference type="eggNOG" id="ENOG5033AEK">
    <property type="taxonomic scope" value="Bacteria"/>
</dbReference>
<dbReference type="OrthoDB" id="6895359at2"/>
<reference evidence="2 3" key="1">
    <citation type="journal article" date="2011" name="J. Bacteriol.">
        <title>Complete genome sequence of Burkholderia rhizoxinica, an endosymbiont of Rhizopus microsporus.</title>
        <authorList>
            <person name="Lackner G."/>
            <person name="Moebius N."/>
            <person name="Partida-Martinez L."/>
            <person name="Hertweck C."/>
        </authorList>
    </citation>
    <scope>NUCLEOTIDE SEQUENCE [LARGE SCALE GENOMIC DNA]</scope>
    <source>
        <strain evidence="3">DSM 19002 / CIP 109453 / HKI 454</strain>
    </source>
</reference>
<dbReference type="RefSeq" id="WP_013433939.1">
    <property type="nucleotide sequence ID" value="NC_014722.1"/>
</dbReference>
<gene>
    <name evidence="2" type="ordered locus">RBRH_00860</name>
</gene>
<organism evidence="2 3">
    <name type="scientific">Mycetohabitans rhizoxinica (strain DSM 19002 / CIP 109453 / HKI 454)</name>
    <name type="common">Paraburkholderia rhizoxinica</name>
    <dbReference type="NCBI Taxonomy" id="882378"/>
    <lineage>
        <taxon>Bacteria</taxon>
        <taxon>Pseudomonadati</taxon>
        <taxon>Pseudomonadota</taxon>
        <taxon>Betaproteobacteria</taxon>
        <taxon>Burkholderiales</taxon>
        <taxon>Burkholderiaceae</taxon>
        <taxon>Mycetohabitans</taxon>
    </lineage>
</organism>
<dbReference type="STRING" id="882378.RBRH_00860"/>
<dbReference type="InterPro" id="IPR007684">
    <property type="entry name" value="Znf_Ogr/Delta"/>
</dbReference>
<dbReference type="Proteomes" id="UP000007437">
    <property type="component" value="Chromosome"/>
</dbReference>
<protein>
    <submittedName>
        <fullName evidence="2">Late control gene B protein</fullName>
    </submittedName>
</protein>
<dbReference type="KEGG" id="brh:RBRH_00860"/>
<dbReference type="Pfam" id="PF04606">
    <property type="entry name" value="Ogr_Delta"/>
    <property type="match status" value="1"/>
</dbReference>
<accession>E5AKM9</accession>
<dbReference type="EMBL" id="FR687359">
    <property type="protein sequence ID" value="CBW73701.1"/>
    <property type="molecule type" value="Genomic_DNA"/>
</dbReference>
<evidence type="ECO:0000313" key="2">
    <source>
        <dbReference type="EMBL" id="CBW73701.1"/>
    </source>
</evidence>
<sequence>MRTLNRCPHCRTRAKARSSREMSLTFREVTYQCDNPDCGHTYIVNMEFARTLSPSAMPDLSLSLPLSSHVRERLAQQLKLPVSI</sequence>
<evidence type="ECO:0000259" key="1">
    <source>
        <dbReference type="Pfam" id="PF04606"/>
    </source>
</evidence>
<name>E5AKM9_MYCRK</name>